<protein>
    <submittedName>
        <fullName evidence="2">Uncharacterized protein</fullName>
    </submittedName>
</protein>
<reference evidence="2" key="1">
    <citation type="submission" date="2014-12" db="EMBL/GenBank/DDBJ databases">
        <title>Insight into the proteome of Arion vulgaris.</title>
        <authorList>
            <person name="Aradska J."/>
            <person name="Bulat T."/>
            <person name="Smidak R."/>
            <person name="Sarate P."/>
            <person name="Gangsoo J."/>
            <person name="Sialana F."/>
            <person name="Bilban M."/>
            <person name="Lubec G."/>
        </authorList>
    </citation>
    <scope>NUCLEOTIDE SEQUENCE</scope>
    <source>
        <tissue evidence="2">Skin</tissue>
    </source>
</reference>
<feature type="non-terminal residue" evidence="2">
    <location>
        <position position="87"/>
    </location>
</feature>
<feature type="compositionally biased region" description="Polar residues" evidence="1">
    <location>
        <begin position="9"/>
        <end position="19"/>
    </location>
</feature>
<gene>
    <name evidence="2" type="primary">ORF11257</name>
</gene>
<feature type="non-terminal residue" evidence="2">
    <location>
        <position position="1"/>
    </location>
</feature>
<dbReference type="AlphaFoldDB" id="A0A0B6Y526"/>
<accession>A0A0B6Y526</accession>
<name>A0A0B6Y526_9EUPU</name>
<evidence type="ECO:0000313" key="2">
    <source>
        <dbReference type="EMBL" id="CEK50615.1"/>
    </source>
</evidence>
<organism evidence="2">
    <name type="scientific">Arion vulgaris</name>
    <dbReference type="NCBI Taxonomy" id="1028688"/>
    <lineage>
        <taxon>Eukaryota</taxon>
        <taxon>Metazoa</taxon>
        <taxon>Spiralia</taxon>
        <taxon>Lophotrochozoa</taxon>
        <taxon>Mollusca</taxon>
        <taxon>Gastropoda</taxon>
        <taxon>Heterobranchia</taxon>
        <taxon>Euthyneura</taxon>
        <taxon>Panpulmonata</taxon>
        <taxon>Eupulmonata</taxon>
        <taxon>Stylommatophora</taxon>
        <taxon>Helicina</taxon>
        <taxon>Arionoidea</taxon>
        <taxon>Arionidae</taxon>
        <taxon>Arion</taxon>
    </lineage>
</organism>
<feature type="region of interest" description="Disordered" evidence="1">
    <location>
        <begin position="1"/>
        <end position="21"/>
    </location>
</feature>
<dbReference type="EMBL" id="HACG01003750">
    <property type="protein sequence ID" value="CEK50615.1"/>
    <property type="molecule type" value="Transcribed_RNA"/>
</dbReference>
<evidence type="ECO:0000256" key="1">
    <source>
        <dbReference type="SAM" id="MobiDB-lite"/>
    </source>
</evidence>
<sequence length="87" mass="9600">VEGLRSVDTAANNQSSLTTDIRHDSAITRSLQICQLTVPGREQSSQWKYPCRPTRSEITVSAGHDVVFDQSEDLILHRNTTLTSTGT</sequence>
<proteinExistence type="predicted"/>